<dbReference type="EMBL" id="BJNT01000008">
    <property type="protein sequence ID" value="GEC85894.1"/>
    <property type="molecule type" value="Genomic_DNA"/>
</dbReference>
<proteinExistence type="predicted"/>
<evidence type="ECO:0000313" key="3">
    <source>
        <dbReference type="Proteomes" id="UP000319986"/>
    </source>
</evidence>
<accession>A0A4Y4C386</accession>
<evidence type="ECO:0000256" key="1">
    <source>
        <dbReference type="SAM" id="MobiDB-lite"/>
    </source>
</evidence>
<protein>
    <submittedName>
        <fullName evidence="2">Uncharacterized protein</fullName>
    </submittedName>
</protein>
<comment type="caution">
    <text evidence="2">The sequence shown here is derived from an EMBL/GenBank/DDBJ whole genome shotgun (WGS) entry which is preliminary data.</text>
</comment>
<feature type="region of interest" description="Disordered" evidence="1">
    <location>
        <begin position="35"/>
        <end position="66"/>
    </location>
</feature>
<sequence length="66" mass="7410">MTTEKFVPPLDVPDRLEDPEGYSHAVHFNALARAGWERRAERTPSAPKPYGGTLQHPTRINLDEVA</sequence>
<dbReference type="RefSeq" id="WP_141329386.1">
    <property type="nucleotide sequence ID" value="NZ_BJNT01000008.1"/>
</dbReference>
<reference evidence="2 3" key="1">
    <citation type="submission" date="2019-06" db="EMBL/GenBank/DDBJ databases">
        <title>Whole genome shotgun sequence of Corynebacterium variabile NBRC 15286.</title>
        <authorList>
            <person name="Hosoyama A."/>
            <person name="Uohara A."/>
            <person name="Ohji S."/>
            <person name="Ichikawa N."/>
        </authorList>
    </citation>
    <scope>NUCLEOTIDE SEQUENCE [LARGE SCALE GENOMIC DNA]</scope>
    <source>
        <strain evidence="2 3">NBRC 15286</strain>
    </source>
</reference>
<gene>
    <name evidence="2" type="ORF">CVA01_12080</name>
</gene>
<dbReference type="Proteomes" id="UP000319986">
    <property type="component" value="Unassembled WGS sequence"/>
</dbReference>
<evidence type="ECO:0000313" key="2">
    <source>
        <dbReference type="EMBL" id="GEC85894.1"/>
    </source>
</evidence>
<organism evidence="2 3">
    <name type="scientific">Corynebacterium variabile</name>
    <dbReference type="NCBI Taxonomy" id="1727"/>
    <lineage>
        <taxon>Bacteria</taxon>
        <taxon>Bacillati</taxon>
        <taxon>Actinomycetota</taxon>
        <taxon>Actinomycetes</taxon>
        <taxon>Mycobacteriales</taxon>
        <taxon>Corynebacteriaceae</taxon>
        <taxon>Corynebacterium</taxon>
    </lineage>
</organism>
<name>A0A4Y4C386_9CORY</name>
<dbReference type="AlphaFoldDB" id="A0A4Y4C386"/>
<dbReference type="GeneID" id="82887353"/>